<sequence length="102" mass="11227">MVAAEEAHRDNLPQVLAHIQHPKDLCSIFHSTIPQILNNIESLEGWDHIVVGGVLAGCVIASCLMEYQPSARILVIEAGPDVSKNDEILHFQSHNFLGGQYD</sequence>
<dbReference type="EMBL" id="JAQQWP010000006">
    <property type="protein sequence ID" value="KAK8115326.1"/>
    <property type="molecule type" value="Genomic_DNA"/>
</dbReference>
<gene>
    <name evidence="1" type="ORF">PG999_007395</name>
</gene>
<accession>A0AAW0QYA3</accession>
<evidence type="ECO:0000313" key="1">
    <source>
        <dbReference type="EMBL" id="KAK8115326.1"/>
    </source>
</evidence>
<name>A0AAW0QYA3_9PEZI</name>
<comment type="caution">
    <text evidence="1">The sequence shown here is derived from an EMBL/GenBank/DDBJ whole genome shotgun (WGS) entry which is preliminary data.</text>
</comment>
<dbReference type="SUPFAM" id="SSF51905">
    <property type="entry name" value="FAD/NAD(P)-binding domain"/>
    <property type="match status" value="1"/>
</dbReference>
<protein>
    <submittedName>
        <fullName evidence="1">GMC oxidoreductase</fullName>
    </submittedName>
</protein>
<dbReference type="AlphaFoldDB" id="A0AAW0QYA3"/>
<dbReference type="InterPro" id="IPR036188">
    <property type="entry name" value="FAD/NAD-bd_sf"/>
</dbReference>
<organism evidence="1 2">
    <name type="scientific">Apiospora kogelbergensis</name>
    <dbReference type="NCBI Taxonomy" id="1337665"/>
    <lineage>
        <taxon>Eukaryota</taxon>
        <taxon>Fungi</taxon>
        <taxon>Dikarya</taxon>
        <taxon>Ascomycota</taxon>
        <taxon>Pezizomycotina</taxon>
        <taxon>Sordariomycetes</taxon>
        <taxon>Xylariomycetidae</taxon>
        <taxon>Amphisphaeriales</taxon>
        <taxon>Apiosporaceae</taxon>
        <taxon>Apiospora</taxon>
    </lineage>
</organism>
<dbReference type="Gene3D" id="3.50.50.60">
    <property type="entry name" value="FAD/NAD(P)-binding domain"/>
    <property type="match status" value="1"/>
</dbReference>
<proteinExistence type="predicted"/>
<reference evidence="1 2" key="1">
    <citation type="submission" date="2023-01" db="EMBL/GenBank/DDBJ databases">
        <title>Analysis of 21 Apiospora genomes using comparative genomics revels a genus with tremendous synthesis potential of carbohydrate active enzymes and secondary metabolites.</title>
        <authorList>
            <person name="Sorensen T."/>
        </authorList>
    </citation>
    <scope>NUCLEOTIDE SEQUENCE [LARGE SCALE GENOMIC DNA]</scope>
    <source>
        <strain evidence="1 2">CBS 117206</strain>
    </source>
</reference>
<dbReference type="Proteomes" id="UP001392437">
    <property type="component" value="Unassembled WGS sequence"/>
</dbReference>
<evidence type="ECO:0000313" key="2">
    <source>
        <dbReference type="Proteomes" id="UP001392437"/>
    </source>
</evidence>
<keyword evidence="2" id="KW-1185">Reference proteome</keyword>